<keyword evidence="6" id="KW-0482">Metalloprotease</keyword>
<dbReference type="PANTHER" id="PTHR22726:SF1">
    <property type="entry name" value="METALLOENDOPEPTIDASE OMA1, MITOCHONDRIAL"/>
    <property type="match status" value="1"/>
</dbReference>
<dbReference type="Gene3D" id="3.30.2010.10">
    <property type="entry name" value="Metalloproteases ('zincins'), catalytic domain"/>
    <property type="match status" value="1"/>
</dbReference>
<evidence type="ECO:0000256" key="3">
    <source>
        <dbReference type="ARBA" id="ARBA00022723"/>
    </source>
</evidence>
<dbReference type="RefSeq" id="WP_047765158.1">
    <property type="nucleotide sequence ID" value="NZ_LAQL01000010.1"/>
</dbReference>
<dbReference type="AlphaFoldDB" id="A0A0H2MGD7"/>
<dbReference type="Pfam" id="PF01435">
    <property type="entry name" value="Peptidase_M48"/>
    <property type="match status" value="1"/>
</dbReference>
<dbReference type="PANTHER" id="PTHR22726">
    <property type="entry name" value="METALLOENDOPEPTIDASE OMA1"/>
    <property type="match status" value="1"/>
</dbReference>
<dbReference type="GO" id="GO:0004222">
    <property type="term" value="F:metalloendopeptidase activity"/>
    <property type="evidence" value="ECO:0007669"/>
    <property type="project" value="InterPro"/>
</dbReference>
<dbReference type="InterPro" id="IPR051156">
    <property type="entry name" value="Mito/Outer_Membr_Metalloprot"/>
</dbReference>
<evidence type="ECO:0000259" key="8">
    <source>
        <dbReference type="Pfam" id="PF01435"/>
    </source>
</evidence>
<evidence type="ECO:0000313" key="10">
    <source>
        <dbReference type="Proteomes" id="UP000035444"/>
    </source>
</evidence>
<dbReference type="OrthoDB" id="9810445at2"/>
<feature type="chain" id="PRO_5002596948" description="Peptidase M48 domain-containing protein" evidence="7">
    <location>
        <begin position="23"/>
        <end position="483"/>
    </location>
</feature>
<evidence type="ECO:0000256" key="5">
    <source>
        <dbReference type="ARBA" id="ARBA00022833"/>
    </source>
</evidence>
<evidence type="ECO:0000256" key="7">
    <source>
        <dbReference type="SAM" id="SignalP"/>
    </source>
</evidence>
<keyword evidence="2" id="KW-0645">Protease</keyword>
<dbReference type="GO" id="GO:0046872">
    <property type="term" value="F:metal ion binding"/>
    <property type="evidence" value="ECO:0007669"/>
    <property type="project" value="UniProtKB-KW"/>
</dbReference>
<comment type="cofactor">
    <cofactor evidence="1">
        <name>Zn(2+)</name>
        <dbReference type="ChEBI" id="CHEBI:29105"/>
    </cofactor>
</comment>
<dbReference type="GO" id="GO:0016020">
    <property type="term" value="C:membrane"/>
    <property type="evidence" value="ECO:0007669"/>
    <property type="project" value="TreeGrafter"/>
</dbReference>
<accession>A0A0H2MGD7</accession>
<evidence type="ECO:0000256" key="2">
    <source>
        <dbReference type="ARBA" id="ARBA00022670"/>
    </source>
</evidence>
<keyword evidence="4" id="KW-0378">Hydrolase</keyword>
<organism evidence="9 10">
    <name type="scientific">Kiloniella spongiae</name>
    <dbReference type="NCBI Taxonomy" id="1489064"/>
    <lineage>
        <taxon>Bacteria</taxon>
        <taxon>Pseudomonadati</taxon>
        <taxon>Pseudomonadota</taxon>
        <taxon>Alphaproteobacteria</taxon>
        <taxon>Rhodospirillales</taxon>
        <taxon>Kiloniellaceae</taxon>
        <taxon>Kiloniella</taxon>
    </lineage>
</organism>
<evidence type="ECO:0000256" key="6">
    <source>
        <dbReference type="ARBA" id="ARBA00023049"/>
    </source>
</evidence>
<keyword evidence="5" id="KW-0862">Zinc</keyword>
<feature type="domain" description="Peptidase M48" evidence="8">
    <location>
        <begin position="115"/>
        <end position="297"/>
    </location>
</feature>
<comment type="caution">
    <text evidence="9">The sequence shown here is derived from an EMBL/GenBank/DDBJ whole genome shotgun (WGS) entry which is preliminary data.</text>
</comment>
<proteinExistence type="predicted"/>
<evidence type="ECO:0000313" key="9">
    <source>
        <dbReference type="EMBL" id="KLN59827.1"/>
    </source>
</evidence>
<reference evidence="9 10" key="1">
    <citation type="submission" date="2015-03" db="EMBL/GenBank/DDBJ databases">
        <title>Genome Sequence of Kiloniella spongiae MEBiC09566, isolated from a marine sponge.</title>
        <authorList>
            <person name="Shao Z."/>
            <person name="Wang L."/>
            <person name="Li X."/>
        </authorList>
    </citation>
    <scope>NUCLEOTIDE SEQUENCE [LARGE SCALE GENOMIC DNA]</scope>
    <source>
        <strain evidence="9 10">MEBiC09566</strain>
    </source>
</reference>
<keyword evidence="7" id="KW-0732">Signal</keyword>
<dbReference type="GO" id="GO:0051603">
    <property type="term" value="P:proteolysis involved in protein catabolic process"/>
    <property type="evidence" value="ECO:0007669"/>
    <property type="project" value="TreeGrafter"/>
</dbReference>
<evidence type="ECO:0000256" key="1">
    <source>
        <dbReference type="ARBA" id="ARBA00001947"/>
    </source>
</evidence>
<dbReference type="EMBL" id="LAQL01000010">
    <property type="protein sequence ID" value="KLN59827.1"/>
    <property type="molecule type" value="Genomic_DNA"/>
</dbReference>
<gene>
    <name evidence="9" type="ORF">WH96_15710</name>
</gene>
<feature type="signal peptide" evidence="7">
    <location>
        <begin position="1"/>
        <end position="22"/>
    </location>
</feature>
<keyword evidence="3" id="KW-0479">Metal-binding</keyword>
<evidence type="ECO:0000256" key="4">
    <source>
        <dbReference type="ARBA" id="ARBA00022801"/>
    </source>
</evidence>
<dbReference type="InterPro" id="IPR001915">
    <property type="entry name" value="Peptidase_M48"/>
</dbReference>
<dbReference type="Proteomes" id="UP000035444">
    <property type="component" value="Unassembled WGS sequence"/>
</dbReference>
<name>A0A0H2MGD7_9PROT</name>
<protein>
    <recommendedName>
        <fullName evidence="8">Peptidase M48 domain-containing protein</fullName>
    </recommendedName>
</protein>
<dbReference type="STRING" id="1489064.WH96_15710"/>
<sequence>MNIFRGCIILLCFYVSGCITTATDNLPYFGAFDQSSNEGRYLDLYNFSDVLYNYDAEKVEKDRRIIVRDSLGLIPDDSLEQYAQSVLDKIVAVGPNISVSPKVRILANMGPGAKAMPSGDIYINHSIFVYSDNEDQLAFVLAHEYSHILLKHGPSVVIEKLRPYIMTAVDVALSQSGGEKQASNAIKLYGSDILVRDLVMPVWDKRSEHEADRLGVDLMVKAGYNPEQALMVFDREKEANEKFEASFTLERNAFEKAIEQSKNQTNNNPLNLANLVSKGLEEFQGTFASRHPEPDERKLKVFKYVQREYEEASFRNLNKENFAQTVDENSAILNNYQMAYDVNRGLSQSENVTPKELKRLEKLARAAVSKQTANHTYTRNAFANLRESQRNYRLALKNLELAKSSHGILPAAMEQDRIHWLEKTDKKQKAYERVKEVGAYYDWPLLFYKDAIRLAHELGDEKNVTQYHLSCIAKFPQSRELCQ</sequence>
<keyword evidence="10" id="KW-1185">Reference proteome</keyword>